<feature type="compositionally biased region" description="Low complexity" evidence="1">
    <location>
        <begin position="32"/>
        <end position="44"/>
    </location>
</feature>
<dbReference type="AlphaFoldDB" id="A0A0A9H3B4"/>
<sequence length="51" mass="5425">MAHPGDGRRHAHSGDARPGDGRRACREEARARGAARSFAAARMRAGTRSPV</sequence>
<evidence type="ECO:0000256" key="1">
    <source>
        <dbReference type="SAM" id="MobiDB-lite"/>
    </source>
</evidence>
<accession>A0A0A9H3B4</accession>
<proteinExistence type="predicted"/>
<dbReference type="EMBL" id="GBRH01166649">
    <property type="protein sequence ID" value="JAE31247.1"/>
    <property type="molecule type" value="Transcribed_RNA"/>
</dbReference>
<reference evidence="2" key="2">
    <citation type="journal article" date="2015" name="Data Brief">
        <title>Shoot transcriptome of the giant reed, Arundo donax.</title>
        <authorList>
            <person name="Barrero R.A."/>
            <person name="Guerrero F.D."/>
            <person name="Moolhuijzen P."/>
            <person name="Goolsby J.A."/>
            <person name="Tidwell J."/>
            <person name="Bellgard S.E."/>
            <person name="Bellgard M.I."/>
        </authorList>
    </citation>
    <scope>NUCLEOTIDE SEQUENCE</scope>
    <source>
        <tissue evidence="2">Shoot tissue taken approximately 20 cm above the soil surface</tissue>
    </source>
</reference>
<evidence type="ECO:0000313" key="2">
    <source>
        <dbReference type="EMBL" id="JAE31247.1"/>
    </source>
</evidence>
<reference evidence="2" key="1">
    <citation type="submission" date="2014-09" db="EMBL/GenBank/DDBJ databases">
        <authorList>
            <person name="Magalhaes I.L.F."/>
            <person name="Oliveira U."/>
            <person name="Santos F.R."/>
            <person name="Vidigal T.H.D.A."/>
            <person name="Brescovit A.D."/>
            <person name="Santos A.J."/>
        </authorList>
    </citation>
    <scope>NUCLEOTIDE SEQUENCE</scope>
    <source>
        <tissue evidence="2">Shoot tissue taken approximately 20 cm above the soil surface</tissue>
    </source>
</reference>
<feature type="region of interest" description="Disordered" evidence="1">
    <location>
        <begin position="1"/>
        <end position="51"/>
    </location>
</feature>
<organism evidence="2">
    <name type="scientific">Arundo donax</name>
    <name type="common">Giant reed</name>
    <name type="synonym">Donax arundinaceus</name>
    <dbReference type="NCBI Taxonomy" id="35708"/>
    <lineage>
        <taxon>Eukaryota</taxon>
        <taxon>Viridiplantae</taxon>
        <taxon>Streptophyta</taxon>
        <taxon>Embryophyta</taxon>
        <taxon>Tracheophyta</taxon>
        <taxon>Spermatophyta</taxon>
        <taxon>Magnoliopsida</taxon>
        <taxon>Liliopsida</taxon>
        <taxon>Poales</taxon>
        <taxon>Poaceae</taxon>
        <taxon>PACMAD clade</taxon>
        <taxon>Arundinoideae</taxon>
        <taxon>Arundineae</taxon>
        <taxon>Arundo</taxon>
    </lineage>
</organism>
<protein>
    <submittedName>
        <fullName evidence="2">Uncharacterized protein</fullName>
    </submittedName>
</protein>
<name>A0A0A9H3B4_ARUDO</name>
<feature type="compositionally biased region" description="Basic and acidic residues" evidence="1">
    <location>
        <begin position="1"/>
        <end position="31"/>
    </location>
</feature>